<proteinExistence type="predicted"/>
<name>A0ABZ1S445_9ACTN</name>
<protein>
    <submittedName>
        <fullName evidence="1">Uncharacterized protein</fullName>
    </submittedName>
</protein>
<dbReference type="RefSeq" id="WP_328850982.1">
    <property type="nucleotide sequence ID" value="NZ_CP108084.1"/>
</dbReference>
<accession>A0ABZ1S445</accession>
<keyword evidence="2" id="KW-1185">Reference proteome</keyword>
<dbReference type="Proteomes" id="UP001432190">
    <property type="component" value="Chromosome"/>
</dbReference>
<dbReference type="EMBL" id="CP108084">
    <property type="protein sequence ID" value="WUP48513.1"/>
    <property type="molecule type" value="Genomic_DNA"/>
</dbReference>
<organism evidence="1 2">
    <name type="scientific">Micromonospora globbae</name>
    <dbReference type="NCBI Taxonomy" id="1894969"/>
    <lineage>
        <taxon>Bacteria</taxon>
        <taxon>Bacillati</taxon>
        <taxon>Actinomycetota</taxon>
        <taxon>Actinomycetes</taxon>
        <taxon>Micromonosporales</taxon>
        <taxon>Micromonosporaceae</taxon>
        <taxon>Micromonospora</taxon>
    </lineage>
</organism>
<sequence length="287" mass="33238">MEPRRLKAILQLPIKRRFDLIAEGLEALTRQVARLYEDAKHLERLERPHGAGIVEAFVLEEAAKVLILLDLVRTDPRDGRAWSTQISWFYSHLARCLYASAYHGSPASLGEVRGYVDSLRQSHYLDGPNDVDWIFRNQPISERERILYVDLVEAEDDLIWWGPSEDPVCFISSRLPALVSSLARMGITSREGLDVVCAAWKDVSIDDSMPWWEVREINSKILQSMLDGKLHKEGSATEDDFSAVMNQWIFPLRTLDLTEKEVSIEELKQKRQRVLEQYLYEEWGYPY</sequence>
<reference evidence="1" key="1">
    <citation type="submission" date="2022-10" db="EMBL/GenBank/DDBJ databases">
        <title>The complete genomes of actinobacterial strains from the NBC collection.</title>
        <authorList>
            <person name="Joergensen T.S."/>
            <person name="Alvarez Arevalo M."/>
            <person name="Sterndorff E.B."/>
            <person name="Faurdal D."/>
            <person name="Vuksanovic O."/>
            <person name="Mourched A.-S."/>
            <person name="Charusanti P."/>
            <person name="Shaw S."/>
            <person name="Blin K."/>
            <person name="Weber T."/>
        </authorList>
    </citation>
    <scope>NUCLEOTIDE SEQUENCE</scope>
    <source>
        <strain evidence="1">NBC_00256</strain>
    </source>
</reference>
<evidence type="ECO:0000313" key="2">
    <source>
        <dbReference type="Proteomes" id="UP001432190"/>
    </source>
</evidence>
<evidence type="ECO:0000313" key="1">
    <source>
        <dbReference type="EMBL" id="WUP48513.1"/>
    </source>
</evidence>
<gene>
    <name evidence="1" type="ORF">OG994_23385</name>
</gene>